<dbReference type="InterPro" id="IPR032376">
    <property type="entry name" value="DOCK_N"/>
</dbReference>
<dbReference type="GO" id="GO:0031267">
    <property type="term" value="F:small GTPase binding"/>
    <property type="evidence" value="ECO:0007669"/>
    <property type="project" value="TreeGrafter"/>
</dbReference>
<dbReference type="Proteomes" id="UP001165063">
    <property type="component" value="Unassembled WGS sequence"/>
</dbReference>
<feature type="domain" description="Dedicator of cytokinesis N-terminal" evidence="1">
    <location>
        <begin position="314"/>
        <end position="524"/>
    </location>
</feature>
<proteinExistence type="predicted"/>
<dbReference type="EMBL" id="BSXU01004214">
    <property type="protein sequence ID" value="GMG41737.1"/>
    <property type="molecule type" value="Genomic_DNA"/>
</dbReference>
<dbReference type="GO" id="GO:0005886">
    <property type="term" value="C:plasma membrane"/>
    <property type="evidence" value="ECO:0007669"/>
    <property type="project" value="TreeGrafter"/>
</dbReference>
<dbReference type="GO" id="GO:0007264">
    <property type="term" value="P:small GTPase-mediated signal transduction"/>
    <property type="evidence" value="ECO:0007669"/>
    <property type="project" value="InterPro"/>
</dbReference>
<evidence type="ECO:0000313" key="3">
    <source>
        <dbReference type="Proteomes" id="UP001165063"/>
    </source>
</evidence>
<sequence length="622" mass="69782">MISWEPLPKLLLGQVTKPFIPFQSDYHHQQQQQHIDPKIRANFKTCHPGDLVCLFETESSKKWVRGYVGILCMPSDFSSATVSMEKLPGMRVSAIVLPWKHVQIVNDVEISKNQLTCGALIGDEDDNDADGLGSETASLPSSFFNNKKPQKPSVPVSSFILRDGLSKQIPMAMKFIVNHVYDNYIRSDFENMRTLLNVFNQLEDIAISIRYQLFTKSELKAAEKKVIQLLNTIPKTISNSNKKLSENSHFRFKDVSGYQTVVPRNAADAQLYTFSLDDPENTAPNLARIGNNQMFSALSARFPVENADLPLYPEKTKKFEPSTPTHLLVDYKYLSGSSKIVPDRSRGLKAYLYLRNTKRRLTEAYYIPVKVDGIVSLNKAAAALFTNIPASEISKGRIYLVCIINETIVTNEQPPSSSGYPGLKTFERGVCAGVVDISRVFSGRQGHLTPGEYHQFTMKLYASYMTKSVEPTIILPGLSPMLAMALSAPNNGWGELIDRIIRGSSKGVAVNPRAQKIVFSLKELKLNSLSSDEGVDMCQSMDLVKSTDYNPLEYNTNPYDRVHLRVVKYHHNISALTQLNLQNQFVTIEVSSPTSNNLRFARASNEISKLKWQKSDRSHVVL</sequence>
<dbReference type="PANTHER" id="PTHR45653:SF10">
    <property type="entry name" value="MYOBLAST CITY, ISOFORM B"/>
    <property type="match status" value="1"/>
</dbReference>
<keyword evidence="3" id="KW-1185">Reference proteome</keyword>
<dbReference type="PANTHER" id="PTHR45653">
    <property type="entry name" value="DEDICATOR OF CYTOKINESIS"/>
    <property type="match status" value="1"/>
</dbReference>
<evidence type="ECO:0000313" key="2">
    <source>
        <dbReference type="EMBL" id="GMG41737.1"/>
    </source>
</evidence>
<accession>A0A9W6Z1T7</accession>
<reference evidence="2" key="1">
    <citation type="submission" date="2023-04" db="EMBL/GenBank/DDBJ databases">
        <title>Ambrosiozyma monospora NBRC 1965.</title>
        <authorList>
            <person name="Ichikawa N."/>
            <person name="Sato H."/>
            <person name="Tonouchi N."/>
        </authorList>
    </citation>
    <scope>NUCLEOTIDE SEQUENCE</scope>
    <source>
        <strain evidence="2">NBRC 1965</strain>
    </source>
</reference>
<dbReference type="AlphaFoldDB" id="A0A9W6Z1T7"/>
<dbReference type="OrthoDB" id="18896at2759"/>
<name>A0A9W6Z1T7_AMBMO</name>
<dbReference type="GO" id="GO:0005085">
    <property type="term" value="F:guanyl-nucleotide exchange factor activity"/>
    <property type="evidence" value="ECO:0007669"/>
    <property type="project" value="InterPro"/>
</dbReference>
<organism evidence="2 3">
    <name type="scientific">Ambrosiozyma monospora</name>
    <name type="common">Yeast</name>
    <name type="synonym">Endomycopsis monosporus</name>
    <dbReference type="NCBI Taxonomy" id="43982"/>
    <lineage>
        <taxon>Eukaryota</taxon>
        <taxon>Fungi</taxon>
        <taxon>Dikarya</taxon>
        <taxon>Ascomycota</taxon>
        <taxon>Saccharomycotina</taxon>
        <taxon>Pichiomycetes</taxon>
        <taxon>Pichiales</taxon>
        <taxon>Pichiaceae</taxon>
        <taxon>Ambrosiozyma</taxon>
    </lineage>
</organism>
<dbReference type="InterPro" id="IPR026791">
    <property type="entry name" value="DOCK"/>
</dbReference>
<gene>
    <name evidence="2" type="ORF">Amon01_000654700</name>
</gene>
<evidence type="ECO:0000259" key="1">
    <source>
        <dbReference type="Pfam" id="PF16172"/>
    </source>
</evidence>
<protein>
    <submittedName>
        <fullName evidence="2">Unnamed protein product</fullName>
    </submittedName>
</protein>
<dbReference type="GO" id="GO:0005737">
    <property type="term" value="C:cytoplasm"/>
    <property type="evidence" value="ECO:0007669"/>
    <property type="project" value="TreeGrafter"/>
</dbReference>
<dbReference type="Pfam" id="PF16172">
    <property type="entry name" value="DOCK_N"/>
    <property type="match status" value="1"/>
</dbReference>
<comment type="caution">
    <text evidence="2">The sequence shown here is derived from an EMBL/GenBank/DDBJ whole genome shotgun (WGS) entry which is preliminary data.</text>
</comment>